<sequence>MHAHETPSGMVMIKIGRVDVSLERRQLFLEDRPLRVGARAFDILEVLIEAGGRLVSKETLFQHVWPETVVEESNLQVHISALRKLLGEDKDLIKTIPGRGYRLIRSHDAKVCANEAPAHPPRPAEATASSNVPHSCTPLIGREQALADVTAALGRAPLVTLVGTGGIGKTQLGLEAARGQIASFDEVRFVSLSAVERPESTLRAIAEALALDAVHAGASAERLIQAIGARKLLLVLDNCEHVIQEAATICEQLVQANPHLRILATSREPLRTRIEQVYWVAPLEVPGEDLVPDEILKYSAVHMFIARTRARDPHFRADSESVRLIGTICRRLDGVPLALELAAARVTALGIRELVAQLDNRFRVLTGGLRTAPARQQNLKAALDWSSQFLCKRERTVLRRLGVFHGSFQLGEACAIAACEDLSMGEVTDAIAGLVSKSLLMFGPCGSAMRYYLLETTRAYALQLLAEAGESETLERWHERYVRTHSTLEDEAEAPATRYG</sequence>
<organism evidence="4 5">
    <name type="scientific">Paraburkholderia aromaticivorans</name>
    <dbReference type="NCBI Taxonomy" id="2026199"/>
    <lineage>
        <taxon>Bacteria</taxon>
        <taxon>Pseudomonadati</taxon>
        <taxon>Pseudomonadota</taxon>
        <taxon>Betaproteobacteria</taxon>
        <taxon>Burkholderiales</taxon>
        <taxon>Burkholderiaceae</taxon>
        <taxon>Paraburkholderia</taxon>
    </lineage>
</organism>
<dbReference type="Proteomes" id="UP000215158">
    <property type="component" value="Chromosome 2"/>
</dbReference>
<dbReference type="InterPro" id="IPR027417">
    <property type="entry name" value="P-loop_NTPase"/>
</dbReference>
<dbReference type="InterPro" id="IPR001867">
    <property type="entry name" value="OmpR/PhoB-type_DNA-bd"/>
</dbReference>
<dbReference type="OrthoDB" id="9811542at2"/>
<evidence type="ECO:0000259" key="3">
    <source>
        <dbReference type="PROSITE" id="PS51755"/>
    </source>
</evidence>
<dbReference type="CDD" id="cd00383">
    <property type="entry name" value="trans_reg_C"/>
    <property type="match status" value="1"/>
</dbReference>
<dbReference type="KEGG" id="parb:CJU94_31615"/>
<gene>
    <name evidence="4" type="ORF">CJU94_31615</name>
</gene>
<evidence type="ECO:0000256" key="2">
    <source>
        <dbReference type="PROSITE-ProRule" id="PRU01091"/>
    </source>
</evidence>
<feature type="DNA-binding region" description="OmpR/PhoB-type" evidence="2">
    <location>
        <begin position="10"/>
        <end position="105"/>
    </location>
</feature>
<dbReference type="InterPro" id="IPR036388">
    <property type="entry name" value="WH-like_DNA-bd_sf"/>
</dbReference>
<dbReference type="PANTHER" id="PTHR47691">
    <property type="entry name" value="REGULATOR-RELATED"/>
    <property type="match status" value="1"/>
</dbReference>
<dbReference type="InterPro" id="IPR002182">
    <property type="entry name" value="NB-ARC"/>
</dbReference>
<dbReference type="Pfam" id="PF00931">
    <property type="entry name" value="NB-ARC"/>
    <property type="match status" value="1"/>
</dbReference>
<dbReference type="GO" id="GO:0006355">
    <property type="term" value="P:regulation of DNA-templated transcription"/>
    <property type="evidence" value="ECO:0007669"/>
    <property type="project" value="InterPro"/>
</dbReference>
<dbReference type="PRINTS" id="PR00364">
    <property type="entry name" value="DISEASERSIST"/>
</dbReference>
<evidence type="ECO:0000313" key="5">
    <source>
        <dbReference type="Proteomes" id="UP000215158"/>
    </source>
</evidence>
<name>A0A248VUA3_9BURK</name>
<dbReference type="Gene3D" id="3.40.50.300">
    <property type="entry name" value="P-loop containing nucleotide triphosphate hydrolases"/>
    <property type="match status" value="1"/>
</dbReference>
<dbReference type="EMBL" id="CP022990">
    <property type="protein sequence ID" value="ASW02601.1"/>
    <property type="molecule type" value="Genomic_DNA"/>
</dbReference>
<dbReference type="GO" id="GO:0003677">
    <property type="term" value="F:DNA binding"/>
    <property type="evidence" value="ECO:0007669"/>
    <property type="project" value="UniProtKB-UniRule"/>
</dbReference>
<feature type="domain" description="OmpR/PhoB-type" evidence="3">
    <location>
        <begin position="10"/>
        <end position="105"/>
    </location>
</feature>
<dbReference type="InterPro" id="IPR058852">
    <property type="entry name" value="HTH_77"/>
</dbReference>
<dbReference type="PROSITE" id="PS51755">
    <property type="entry name" value="OMPR_PHOB"/>
    <property type="match status" value="1"/>
</dbReference>
<accession>A0A248VUA3</accession>
<dbReference type="Gene3D" id="1.10.10.10">
    <property type="entry name" value="Winged helix-like DNA-binding domain superfamily/Winged helix DNA-binding domain"/>
    <property type="match status" value="1"/>
</dbReference>
<reference evidence="4 5" key="1">
    <citation type="submission" date="2017-08" db="EMBL/GenBank/DDBJ databases">
        <title>Identification and genetic characteristics of simultaneous BTEX- and naphthalene-degrading Paraburkholderia sp. BN5 isolated from petroleum-contaminated soil.</title>
        <authorList>
            <person name="Lee Y."/>
            <person name="Jeon C.O."/>
        </authorList>
    </citation>
    <scope>NUCLEOTIDE SEQUENCE [LARGE SCALE GENOMIC DNA]</scope>
    <source>
        <strain evidence="4 5">BN5</strain>
    </source>
</reference>
<dbReference type="SMART" id="SM00862">
    <property type="entry name" value="Trans_reg_C"/>
    <property type="match status" value="1"/>
</dbReference>
<dbReference type="Pfam" id="PF25872">
    <property type="entry name" value="HTH_77"/>
    <property type="match status" value="1"/>
</dbReference>
<evidence type="ECO:0000256" key="1">
    <source>
        <dbReference type="ARBA" id="ARBA00023125"/>
    </source>
</evidence>
<dbReference type="SUPFAM" id="SSF46894">
    <property type="entry name" value="C-terminal effector domain of the bipartite response regulators"/>
    <property type="match status" value="1"/>
</dbReference>
<protein>
    <recommendedName>
        <fullName evidence="3">OmpR/PhoB-type domain-containing protein</fullName>
    </recommendedName>
</protein>
<dbReference type="InterPro" id="IPR016032">
    <property type="entry name" value="Sig_transdc_resp-reg_C-effctor"/>
</dbReference>
<evidence type="ECO:0000313" key="4">
    <source>
        <dbReference type="EMBL" id="ASW02601.1"/>
    </source>
</evidence>
<dbReference type="GO" id="GO:0043531">
    <property type="term" value="F:ADP binding"/>
    <property type="evidence" value="ECO:0007669"/>
    <property type="project" value="InterPro"/>
</dbReference>
<dbReference type="PANTHER" id="PTHR47691:SF3">
    <property type="entry name" value="HTH-TYPE TRANSCRIPTIONAL REGULATOR RV0890C-RELATED"/>
    <property type="match status" value="1"/>
</dbReference>
<dbReference type="Pfam" id="PF00486">
    <property type="entry name" value="Trans_reg_C"/>
    <property type="match status" value="1"/>
</dbReference>
<keyword evidence="5" id="KW-1185">Reference proteome</keyword>
<keyword evidence="1 2" id="KW-0238">DNA-binding</keyword>
<proteinExistence type="predicted"/>
<dbReference type="GO" id="GO:0000160">
    <property type="term" value="P:phosphorelay signal transduction system"/>
    <property type="evidence" value="ECO:0007669"/>
    <property type="project" value="InterPro"/>
</dbReference>
<dbReference type="SUPFAM" id="SSF52540">
    <property type="entry name" value="P-loop containing nucleoside triphosphate hydrolases"/>
    <property type="match status" value="1"/>
</dbReference>
<dbReference type="AlphaFoldDB" id="A0A248VUA3"/>